<dbReference type="Proteomes" id="UP000266188">
    <property type="component" value="Unassembled WGS sequence"/>
</dbReference>
<evidence type="ECO:0000256" key="2">
    <source>
        <dbReference type="ARBA" id="ARBA00022692"/>
    </source>
</evidence>
<dbReference type="EMBL" id="MVGC01000218">
    <property type="protein sequence ID" value="RJE21592.1"/>
    <property type="molecule type" value="Genomic_DNA"/>
</dbReference>
<keyword evidence="6" id="KW-1185">Reference proteome</keyword>
<evidence type="ECO:0000313" key="6">
    <source>
        <dbReference type="Proteomes" id="UP000266188"/>
    </source>
</evidence>
<keyword evidence="4" id="KW-0472">Membrane</keyword>
<keyword evidence="2" id="KW-0812">Transmembrane</keyword>
<evidence type="ECO:0000256" key="1">
    <source>
        <dbReference type="ARBA" id="ARBA00004370"/>
    </source>
</evidence>
<dbReference type="InterPro" id="IPR023352">
    <property type="entry name" value="MAPEG-like_dom_sf"/>
</dbReference>
<organism evidence="5 6">
    <name type="scientific">Aspergillus sclerotialis</name>
    <dbReference type="NCBI Taxonomy" id="2070753"/>
    <lineage>
        <taxon>Eukaryota</taxon>
        <taxon>Fungi</taxon>
        <taxon>Dikarya</taxon>
        <taxon>Ascomycota</taxon>
        <taxon>Pezizomycotina</taxon>
        <taxon>Eurotiomycetes</taxon>
        <taxon>Eurotiomycetidae</taxon>
        <taxon>Eurotiales</taxon>
        <taxon>Aspergillaceae</taxon>
        <taxon>Aspergillus</taxon>
        <taxon>Aspergillus subgen. Polypaecilum</taxon>
    </lineage>
</organism>
<evidence type="ECO:0000256" key="4">
    <source>
        <dbReference type="ARBA" id="ARBA00023136"/>
    </source>
</evidence>
<dbReference type="GO" id="GO:0016020">
    <property type="term" value="C:membrane"/>
    <property type="evidence" value="ECO:0007669"/>
    <property type="project" value="UniProtKB-SubCell"/>
</dbReference>
<evidence type="ECO:0000256" key="3">
    <source>
        <dbReference type="ARBA" id="ARBA00022989"/>
    </source>
</evidence>
<name>A0A3A2ZEK9_9EURO</name>
<comment type="subcellular location">
    <subcellularLocation>
        <location evidence="1">Membrane</location>
    </subcellularLocation>
</comment>
<gene>
    <name evidence="5" type="ORF">PHISCL_06081</name>
</gene>
<dbReference type="InterPro" id="IPR001129">
    <property type="entry name" value="Membr-assoc_MAPEG"/>
</dbReference>
<evidence type="ECO:0000313" key="5">
    <source>
        <dbReference type="EMBL" id="RJE21592.1"/>
    </source>
</evidence>
<protein>
    <submittedName>
        <fullName evidence="5">MAPEG family</fullName>
    </submittedName>
</protein>
<dbReference type="PANTHER" id="PTHR35371:SF2">
    <property type="entry name" value="MAPEG FAMILY PROTEIN"/>
    <property type="match status" value="1"/>
</dbReference>
<proteinExistence type="predicted"/>
<dbReference type="Pfam" id="PF01124">
    <property type="entry name" value="MAPEG"/>
    <property type="match status" value="1"/>
</dbReference>
<dbReference type="OrthoDB" id="2122304at2759"/>
<dbReference type="AlphaFoldDB" id="A0A3A2ZEK9"/>
<dbReference type="PANTHER" id="PTHR35371">
    <property type="entry name" value="INNER MEMBRANE PROTEIN"/>
    <property type="match status" value="1"/>
</dbReference>
<comment type="caution">
    <text evidence="5">The sequence shown here is derived from an EMBL/GenBank/DDBJ whole genome shotgun (WGS) entry which is preliminary data.</text>
</comment>
<dbReference type="Gene3D" id="1.20.120.550">
    <property type="entry name" value="Membrane associated eicosanoid/glutathione metabolism-like domain"/>
    <property type="match status" value="1"/>
</dbReference>
<reference evidence="6" key="1">
    <citation type="submission" date="2017-02" db="EMBL/GenBank/DDBJ databases">
        <authorList>
            <person name="Tafer H."/>
            <person name="Lopandic K."/>
        </authorList>
    </citation>
    <scope>NUCLEOTIDE SEQUENCE [LARGE SCALE GENOMIC DNA]</scope>
    <source>
        <strain evidence="6">CBS 366.77</strain>
    </source>
</reference>
<keyword evidence="3" id="KW-1133">Transmembrane helix</keyword>
<accession>A0A3A2ZEK9</accession>
<dbReference type="SUPFAM" id="SSF161084">
    <property type="entry name" value="MAPEG domain-like"/>
    <property type="match status" value="1"/>
</dbReference>
<sequence length="166" mass="18034">MSAILTTLGLRAAAPGDVIPNKAHVYIIANWWLAYLAFGTRVAKRIYGIDHNAAPREDLAKYGEAAVQSGKISRQTLDKLKRMEAAHANSMENFTFFIAGILLAVQAGVPGETINKIGAWYTVSRVVFGLAYIFIESEPLSFVRSVAYWSGNVSCISALVLAGKKL</sequence>